<dbReference type="PANTHER" id="PTHR30055:SF234">
    <property type="entry name" value="HTH-TYPE TRANSCRIPTIONAL REGULATOR BETI"/>
    <property type="match status" value="1"/>
</dbReference>
<dbReference type="GO" id="GO:0003700">
    <property type="term" value="F:DNA-binding transcription factor activity"/>
    <property type="evidence" value="ECO:0007669"/>
    <property type="project" value="TreeGrafter"/>
</dbReference>
<proteinExistence type="predicted"/>
<dbReference type="STRING" id="335543.Sfum_0765"/>
<dbReference type="SUPFAM" id="SSF46689">
    <property type="entry name" value="Homeodomain-like"/>
    <property type="match status" value="1"/>
</dbReference>
<evidence type="ECO:0000259" key="5">
    <source>
        <dbReference type="PROSITE" id="PS50977"/>
    </source>
</evidence>
<dbReference type="SUPFAM" id="SSF48498">
    <property type="entry name" value="Tetracyclin repressor-like, C-terminal domain"/>
    <property type="match status" value="1"/>
</dbReference>
<dbReference type="GO" id="GO:0000976">
    <property type="term" value="F:transcription cis-regulatory region binding"/>
    <property type="evidence" value="ECO:0007669"/>
    <property type="project" value="TreeGrafter"/>
</dbReference>
<gene>
    <name evidence="6" type="ordered locus">Sfum_0765</name>
</gene>
<evidence type="ECO:0000313" key="7">
    <source>
        <dbReference type="Proteomes" id="UP000001784"/>
    </source>
</evidence>
<dbReference type="HOGENOM" id="CLU_069356_12_2_7"/>
<evidence type="ECO:0000256" key="3">
    <source>
        <dbReference type="ARBA" id="ARBA00023163"/>
    </source>
</evidence>
<dbReference type="RefSeq" id="WP_011697636.1">
    <property type="nucleotide sequence ID" value="NC_008554.1"/>
</dbReference>
<keyword evidence="7" id="KW-1185">Reference proteome</keyword>
<dbReference type="InterPro" id="IPR001647">
    <property type="entry name" value="HTH_TetR"/>
</dbReference>
<dbReference type="InterPro" id="IPR036271">
    <property type="entry name" value="Tet_transcr_reg_TetR-rel_C_sf"/>
</dbReference>
<evidence type="ECO:0000256" key="2">
    <source>
        <dbReference type="ARBA" id="ARBA00023125"/>
    </source>
</evidence>
<feature type="domain" description="HTH tetR-type" evidence="5">
    <location>
        <begin position="30"/>
        <end position="90"/>
    </location>
</feature>
<dbReference type="eggNOG" id="COG1309">
    <property type="taxonomic scope" value="Bacteria"/>
</dbReference>
<keyword evidence="2 4" id="KW-0238">DNA-binding</keyword>
<sequence length="228" mass="25558" precursor="true">MNPDARNIPGERFRAKALEVISPGAPPQEQKTKMRIFLAAAQLFAQRGYNGTAVREIVELAGVTKPTLYYYFKNKEDVYIKLMDSAFAVFSQVLEESARRPGSMRQRLTALFTSIFQLFEEYVDLVRLVNSTIYGPRGATPDYDLDPGDTQIIGVFTDILRAGEAEGELAPQDRHMILVLLLGLFRSMQLPLLVEPAHAVFSQMDIPRLIDLVFDGARHSIHGEAART</sequence>
<protein>
    <submittedName>
        <fullName evidence="6">Transcriptional regulator, TetR family</fullName>
    </submittedName>
</protein>
<dbReference type="EMBL" id="CP000478">
    <property type="protein sequence ID" value="ABK16463.1"/>
    <property type="molecule type" value="Genomic_DNA"/>
</dbReference>
<dbReference type="Gene3D" id="1.10.10.60">
    <property type="entry name" value="Homeodomain-like"/>
    <property type="match status" value="1"/>
</dbReference>
<dbReference type="Proteomes" id="UP000001784">
    <property type="component" value="Chromosome"/>
</dbReference>
<dbReference type="InterPro" id="IPR050109">
    <property type="entry name" value="HTH-type_TetR-like_transc_reg"/>
</dbReference>
<reference evidence="6 7" key="1">
    <citation type="submission" date="2006-10" db="EMBL/GenBank/DDBJ databases">
        <title>Complete sequence of Syntrophobacter fumaroxidans MPOB.</title>
        <authorList>
            <consortium name="US DOE Joint Genome Institute"/>
            <person name="Copeland A."/>
            <person name="Lucas S."/>
            <person name="Lapidus A."/>
            <person name="Barry K."/>
            <person name="Detter J.C."/>
            <person name="Glavina del Rio T."/>
            <person name="Hammon N."/>
            <person name="Israni S."/>
            <person name="Pitluck S."/>
            <person name="Goltsman E.G."/>
            <person name="Martinez M."/>
            <person name="Schmutz J."/>
            <person name="Larimer F."/>
            <person name="Land M."/>
            <person name="Hauser L."/>
            <person name="Kyrpides N."/>
            <person name="Kim E."/>
            <person name="Boone D.R."/>
            <person name="Brockman F."/>
            <person name="Culley D."/>
            <person name="Ferry J."/>
            <person name="Gunsalus R."/>
            <person name="McInerney M.J."/>
            <person name="Morrison M."/>
            <person name="Plugge C."/>
            <person name="Rohlin L."/>
            <person name="Scholten J."/>
            <person name="Sieber J."/>
            <person name="Stams A.J.M."/>
            <person name="Worm P."/>
            <person name="Henstra A.M."/>
            <person name="Richardson P."/>
        </authorList>
    </citation>
    <scope>NUCLEOTIDE SEQUENCE [LARGE SCALE GENOMIC DNA]</scope>
    <source>
        <strain evidence="7">DSM 10017 / MPOB</strain>
    </source>
</reference>
<feature type="DNA-binding region" description="H-T-H motif" evidence="4">
    <location>
        <begin position="53"/>
        <end position="72"/>
    </location>
</feature>
<dbReference type="InParanoid" id="A0LGB1"/>
<dbReference type="KEGG" id="sfu:Sfum_0765"/>
<evidence type="ECO:0000256" key="1">
    <source>
        <dbReference type="ARBA" id="ARBA00023015"/>
    </source>
</evidence>
<name>A0LGB1_SYNFM</name>
<evidence type="ECO:0000256" key="4">
    <source>
        <dbReference type="PROSITE-ProRule" id="PRU00335"/>
    </source>
</evidence>
<dbReference type="PRINTS" id="PR00455">
    <property type="entry name" value="HTHTETR"/>
</dbReference>
<accession>A0LGB1</accession>
<organism evidence="6 7">
    <name type="scientific">Syntrophobacter fumaroxidans (strain DSM 10017 / MPOB)</name>
    <dbReference type="NCBI Taxonomy" id="335543"/>
    <lineage>
        <taxon>Bacteria</taxon>
        <taxon>Pseudomonadati</taxon>
        <taxon>Thermodesulfobacteriota</taxon>
        <taxon>Syntrophobacteria</taxon>
        <taxon>Syntrophobacterales</taxon>
        <taxon>Syntrophobacteraceae</taxon>
        <taxon>Syntrophobacter</taxon>
    </lineage>
</organism>
<keyword evidence="3" id="KW-0804">Transcription</keyword>
<dbReference type="PANTHER" id="PTHR30055">
    <property type="entry name" value="HTH-TYPE TRANSCRIPTIONAL REGULATOR RUTR"/>
    <property type="match status" value="1"/>
</dbReference>
<keyword evidence="1" id="KW-0805">Transcription regulation</keyword>
<dbReference type="Gene3D" id="1.10.357.10">
    <property type="entry name" value="Tetracycline Repressor, domain 2"/>
    <property type="match status" value="1"/>
</dbReference>
<dbReference type="AlphaFoldDB" id="A0LGB1"/>
<dbReference type="PROSITE" id="PS50977">
    <property type="entry name" value="HTH_TETR_2"/>
    <property type="match status" value="1"/>
</dbReference>
<dbReference type="Pfam" id="PF00440">
    <property type="entry name" value="TetR_N"/>
    <property type="match status" value="1"/>
</dbReference>
<dbReference type="OrthoDB" id="5365491at2"/>
<evidence type="ECO:0000313" key="6">
    <source>
        <dbReference type="EMBL" id="ABK16463.1"/>
    </source>
</evidence>
<dbReference type="InterPro" id="IPR009057">
    <property type="entry name" value="Homeodomain-like_sf"/>
</dbReference>